<dbReference type="Proteomes" id="UP000316184">
    <property type="component" value="Unassembled WGS sequence"/>
</dbReference>
<accession>A0A561V781</accession>
<comment type="caution">
    <text evidence="2">The sequence shown here is derived from an EMBL/GenBank/DDBJ whole genome shotgun (WGS) entry which is preliminary data.</text>
</comment>
<protein>
    <submittedName>
        <fullName evidence="2">Uncharacterized protein</fullName>
    </submittedName>
</protein>
<evidence type="ECO:0000256" key="1">
    <source>
        <dbReference type="SAM" id="MobiDB-lite"/>
    </source>
</evidence>
<name>A0A561V781_9PSEU</name>
<feature type="compositionally biased region" description="Basic and acidic residues" evidence="1">
    <location>
        <begin position="62"/>
        <end position="75"/>
    </location>
</feature>
<keyword evidence="3" id="KW-1185">Reference proteome</keyword>
<organism evidence="2 3">
    <name type="scientific">Saccharopolyspora dendranthemae</name>
    <dbReference type="NCBI Taxonomy" id="1181886"/>
    <lineage>
        <taxon>Bacteria</taxon>
        <taxon>Bacillati</taxon>
        <taxon>Actinomycetota</taxon>
        <taxon>Actinomycetes</taxon>
        <taxon>Pseudonocardiales</taxon>
        <taxon>Pseudonocardiaceae</taxon>
        <taxon>Saccharopolyspora</taxon>
    </lineage>
</organism>
<dbReference type="EMBL" id="VIWX01000001">
    <property type="protein sequence ID" value="TWG07475.1"/>
    <property type="molecule type" value="Genomic_DNA"/>
</dbReference>
<feature type="region of interest" description="Disordered" evidence="1">
    <location>
        <begin position="1"/>
        <end position="28"/>
    </location>
</feature>
<evidence type="ECO:0000313" key="3">
    <source>
        <dbReference type="Proteomes" id="UP000316184"/>
    </source>
</evidence>
<reference evidence="2 3" key="1">
    <citation type="submission" date="2019-06" db="EMBL/GenBank/DDBJ databases">
        <title>Sequencing the genomes of 1000 actinobacteria strains.</title>
        <authorList>
            <person name="Klenk H.-P."/>
        </authorList>
    </citation>
    <scope>NUCLEOTIDE SEQUENCE [LARGE SCALE GENOMIC DNA]</scope>
    <source>
        <strain evidence="2 3">DSM 46699</strain>
    </source>
</reference>
<feature type="compositionally biased region" description="Polar residues" evidence="1">
    <location>
        <begin position="16"/>
        <end position="26"/>
    </location>
</feature>
<sequence length="75" mass="8042">MVFMDDQRKRLLGTPGVTSRTGTGSPWSERGFGVEAVFEWSFPGRGSTGGSSRLVAGLGLDPGRHRGREGPHRDA</sequence>
<evidence type="ECO:0000313" key="2">
    <source>
        <dbReference type="EMBL" id="TWG07475.1"/>
    </source>
</evidence>
<feature type="region of interest" description="Disordered" evidence="1">
    <location>
        <begin position="44"/>
        <end position="75"/>
    </location>
</feature>
<gene>
    <name evidence="2" type="ORF">FHU35_1191</name>
</gene>
<proteinExistence type="predicted"/>
<dbReference type="AlphaFoldDB" id="A0A561V781"/>